<evidence type="ECO:0000313" key="5">
    <source>
        <dbReference type="Proteomes" id="UP000184533"/>
    </source>
</evidence>
<dbReference type="OrthoDB" id="5455653at2"/>
<dbReference type="EMBL" id="FQVC01000019">
    <property type="protein sequence ID" value="SHF96431.1"/>
    <property type="molecule type" value="Genomic_DNA"/>
</dbReference>
<evidence type="ECO:0000313" key="4">
    <source>
        <dbReference type="Proteomes" id="UP000033608"/>
    </source>
</evidence>
<evidence type="ECO:0000313" key="2">
    <source>
        <dbReference type="EMBL" id="KKB83858.1"/>
    </source>
</evidence>
<keyword evidence="1" id="KW-0732">Signal</keyword>
<gene>
    <name evidence="3" type="ORF">SAMN02745223_04016</name>
    <name evidence="2" type="ORF">VW29_13080</name>
</gene>
<sequence>MRLVLLAASCLALAASPAFAQSEEDVMTRIEALHGDAEAFGEAFGALQDAFLFDDPTALANLAAYPLEVAANGELYDVLEPADLIDNFDSLLTEDTLATLASQDFADLIVTSDGVGFGDGVLWFANVCADDACSSTDWLIIRINN</sequence>
<keyword evidence="4" id="KW-1185">Reference proteome</keyword>
<evidence type="ECO:0008006" key="6">
    <source>
        <dbReference type="Google" id="ProtNLM"/>
    </source>
</evidence>
<dbReference type="PATRIC" id="fig|1121477.3.peg.3771"/>
<reference evidence="3 5" key="2">
    <citation type="submission" date="2016-11" db="EMBL/GenBank/DDBJ databases">
        <authorList>
            <person name="Jaros S."/>
            <person name="Januszkiewicz K."/>
            <person name="Wedrychowicz H."/>
        </authorList>
    </citation>
    <scope>NUCLEOTIDE SEQUENCE [LARGE SCALE GENOMIC DNA]</scope>
    <source>
        <strain evidence="3 5">DSM 17137</strain>
    </source>
</reference>
<reference evidence="2 4" key="1">
    <citation type="submission" date="2015-03" db="EMBL/GenBank/DDBJ databases">
        <authorList>
            <person name="Hassan Y.I."/>
            <person name="Lepp D."/>
            <person name="Zhou T."/>
        </authorList>
    </citation>
    <scope>NUCLEOTIDE SEQUENCE [LARGE SCALE GENOMIC DNA]</scope>
    <source>
        <strain evidence="2 4">DSM 17137</strain>
    </source>
</reference>
<dbReference type="RefSeq" id="WP_046135718.1">
    <property type="nucleotide sequence ID" value="NZ_FQVC01000019.1"/>
</dbReference>
<organism evidence="2 4">
    <name type="scientific">Devosia limi DSM 17137</name>
    <dbReference type="NCBI Taxonomy" id="1121477"/>
    <lineage>
        <taxon>Bacteria</taxon>
        <taxon>Pseudomonadati</taxon>
        <taxon>Pseudomonadota</taxon>
        <taxon>Alphaproteobacteria</taxon>
        <taxon>Hyphomicrobiales</taxon>
        <taxon>Devosiaceae</taxon>
        <taxon>Devosia</taxon>
    </lineage>
</organism>
<evidence type="ECO:0000256" key="1">
    <source>
        <dbReference type="SAM" id="SignalP"/>
    </source>
</evidence>
<accession>A0A0F5LNF3</accession>
<dbReference type="EMBL" id="LAJF01000088">
    <property type="protein sequence ID" value="KKB83858.1"/>
    <property type="molecule type" value="Genomic_DNA"/>
</dbReference>
<feature type="chain" id="PRO_5015038252" description="DUF4440 domain-containing protein" evidence="1">
    <location>
        <begin position="21"/>
        <end position="145"/>
    </location>
</feature>
<name>A0A0F5LNF3_9HYPH</name>
<dbReference type="STRING" id="1121477.SAMN02745223_04016"/>
<evidence type="ECO:0000313" key="3">
    <source>
        <dbReference type="EMBL" id="SHF96431.1"/>
    </source>
</evidence>
<dbReference type="Proteomes" id="UP000184533">
    <property type="component" value="Unassembled WGS sequence"/>
</dbReference>
<protein>
    <recommendedName>
        <fullName evidence="6">DUF4440 domain-containing protein</fullName>
    </recommendedName>
</protein>
<feature type="signal peptide" evidence="1">
    <location>
        <begin position="1"/>
        <end position="20"/>
    </location>
</feature>
<dbReference type="AlphaFoldDB" id="A0A0F5LNF3"/>
<proteinExistence type="predicted"/>
<dbReference type="Proteomes" id="UP000033608">
    <property type="component" value="Unassembled WGS sequence"/>
</dbReference>